<dbReference type="Proteomes" id="UP000014975">
    <property type="component" value="Unassembled WGS sequence"/>
</dbReference>
<accession>S7TFY3</accession>
<gene>
    <name evidence="3" type="ORF">dsat_2221</name>
</gene>
<dbReference type="PATRIC" id="fig|1121439.3.peg.611"/>
<dbReference type="RefSeq" id="WP_020886107.1">
    <property type="nucleotide sequence ID" value="NZ_ATHI01000004.1"/>
</dbReference>
<name>S7TFY3_9BACT</name>
<dbReference type="OrthoDB" id="5461426at2"/>
<feature type="chain" id="PRO_5004544481" evidence="2">
    <location>
        <begin position="23"/>
        <end position="193"/>
    </location>
</feature>
<evidence type="ECO:0000313" key="4">
    <source>
        <dbReference type="Proteomes" id="UP000014975"/>
    </source>
</evidence>
<evidence type="ECO:0000256" key="1">
    <source>
        <dbReference type="SAM" id="MobiDB-lite"/>
    </source>
</evidence>
<feature type="region of interest" description="Disordered" evidence="1">
    <location>
        <begin position="116"/>
        <end position="193"/>
    </location>
</feature>
<reference evidence="3 4" key="1">
    <citation type="journal article" date="2013" name="Genome Announc.">
        <title>Draft genome sequences for three mercury-methylating, sulfate-reducing bacteria.</title>
        <authorList>
            <person name="Brown S.D."/>
            <person name="Hurt R.A.Jr."/>
            <person name="Gilmour C.C."/>
            <person name="Elias D.A."/>
        </authorList>
    </citation>
    <scope>NUCLEOTIDE SEQUENCE [LARGE SCALE GENOMIC DNA]</scope>
    <source>
        <strain evidence="3 4">DSM 16529</strain>
    </source>
</reference>
<feature type="compositionally biased region" description="Gly residues" evidence="1">
    <location>
        <begin position="123"/>
        <end position="134"/>
    </location>
</feature>
<dbReference type="AlphaFoldDB" id="S7TFY3"/>
<proteinExistence type="predicted"/>
<organism evidence="3 4">
    <name type="scientific">Alkalidesulfovibrio alkalitolerans DSM 16529</name>
    <dbReference type="NCBI Taxonomy" id="1121439"/>
    <lineage>
        <taxon>Bacteria</taxon>
        <taxon>Pseudomonadati</taxon>
        <taxon>Thermodesulfobacteriota</taxon>
        <taxon>Desulfovibrionia</taxon>
        <taxon>Desulfovibrionales</taxon>
        <taxon>Desulfovibrionaceae</taxon>
        <taxon>Alkalidesulfovibrio</taxon>
    </lineage>
</organism>
<protein>
    <submittedName>
        <fullName evidence="3">Uncharacterized protein</fullName>
    </submittedName>
</protein>
<keyword evidence="2" id="KW-0732">Signal</keyword>
<comment type="caution">
    <text evidence="3">The sequence shown here is derived from an EMBL/GenBank/DDBJ whole genome shotgun (WGS) entry which is preliminary data.</text>
</comment>
<evidence type="ECO:0000256" key="2">
    <source>
        <dbReference type="SAM" id="SignalP"/>
    </source>
</evidence>
<dbReference type="eggNOG" id="ENOG503187E">
    <property type="taxonomic scope" value="Bacteria"/>
</dbReference>
<sequence length="193" mass="20002">MRTVWTLVLALGLCLVAAGADAQNFVQSENGGIGLPESIDDLLEEVEQAREEVDKVVGQGGDATQQKEVLKRRETAVEDARVRALSEQSGLPESQIRAMRASGKGWGEIAGETGVHPSALGLGKEGAPGRGKGVTDGAVKGMPEKGKPQMKKPQTEKPGAGVFEKGKPQKGGPAGGKPQMDKQKGRPGAGASQ</sequence>
<keyword evidence="4" id="KW-1185">Reference proteome</keyword>
<evidence type="ECO:0000313" key="3">
    <source>
        <dbReference type="EMBL" id="EPR35520.1"/>
    </source>
</evidence>
<dbReference type="EMBL" id="ATHI01000004">
    <property type="protein sequence ID" value="EPR35520.1"/>
    <property type="molecule type" value="Genomic_DNA"/>
</dbReference>
<feature type="signal peptide" evidence="2">
    <location>
        <begin position="1"/>
        <end position="22"/>
    </location>
</feature>